<dbReference type="PANTHER" id="PTHR30055">
    <property type="entry name" value="HTH-TYPE TRANSCRIPTIONAL REGULATOR RUTR"/>
    <property type="match status" value="1"/>
</dbReference>
<reference evidence="5 6" key="1">
    <citation type="journal article" date="2019" name="Int. J. Syst. Evol. Microbiol.">
        <title>The Global Catalogue of Microorganisms (GCM) 10K type strain sequencing project: providing services to taxonomists for standard genome sequencing and annotation.</title>
        <authorList>
            <consortium name="The Broad Institute Genomics Platform"/>
            <consortium name="The Broad Institute Genome Sequencing Center for Infectious Disease"/>
            <person name="Wu L."/>
            <person name="Ma J."/>
        </authorList>
    </citation>
    <scope>NUCLEOTIDE SEQUENCE [LARGE SCALE GENOMIC DNA]</scope>
    <source>
        <strain evidence="5 6">JCM 13008</strain>
    </source>
</reference>
<accession>A0ABN1TZ59</accession>
<gene>
    <name evidence="5" type="ORF">GCM10009668_32130</name>
</gene>
<evidence type="ECO:0000313" key="5">
    <source>
        <dbReference type="EMBL" id="GAA1109363.1"/>
    </source>
</evidence>
<dbReference type="Pfam" id="PF00440">
    <property type="entry name" value="TetR_N"/>
    <property type="match status" value="1"/>
</dbReference>
<name>A0ABN1TZ59_9ACTN</name>
<dbReference type="InterPro" id="IPR050109">
    <property type="entry name" value="HTH-type_TetR-like_transc_reg"/>
</dbReference>
<dbReference type="InterPro" id="IPR001647">
    <property type="entry name" value="HTH_TetR"/>
</dbReference>
<evidence type="ECO:0000256" key="3">
    <source>
        <dbReference type="ARBA" id="ARBA00023163"/>
    </source>
</evidence>
<evidence type="ECO:0000256" key="1">
    <source>
        <dbReference type="ARBA" id="ARBA00023015"/>
    </source>
</evidence>
<evidence type="ECO:0000259" key="4">
    <source>
        <dbReference type="Pfam" id="PF00440"/>
    </source>
</evidence>
<protein>
    <recommendedName>
        <fullName evidence="4">HTH tetR-type domain-containing protein</fullName>
    </recommendedName>
</protein>
<dbReference type="Gene3D" id="1.10.357.10">
    <property type="entry name" value="Tetracycline Repressor, domain 2"/>
    <property type="match status" value="1"/>
</dbReference>
<dbReference type="InterPro" id="IPR009057">
    <property type="entry name" value="Homeodomain-like_sf"/>
</dbReference>
<dbReference type="SUPFAM" id="SSF46689">
    <property type="entry name" value="Homeodomain-like"/>
    <property type="match status" value="1"/>
</dbReference>
<evidence type="ECO:0000256" key="2">
    <source>
        <dbReference type="ARBA" id="ARBA00023125"/>
    </source>
</evidence>
<dbReference type="PANTHER" id="PTHR30055:SF234">
    <property type="entry name" value="HTH-TYPE TRANSCRIPTIONAL REGULATOR BETI"/>
    <property type="match status" value="1"/>
</dbReference>
<organism evidence="5 6">
    <name type="scientific">Nocardioides dubius</name>
    <dbReference type="NCBI Taxonomy" id="317019"/>
    <lineage>
        <taxon>Bacteria</taxon>
        <taxon>Bacillati</taxon>
        <taxon>Actinomycetota</taxon>
        <taxon>Actinomycetes</taxon>
        <taxon>Propionibacteriales</taxon>
        <taxon>Nocardioidaceae</taxon>
        <taxon>Nocardioides</taxon>
    </lineage>
</organism>
<keyword evidence="1" id="KW-0805">Transcription regulation</keyword>
<proteinExistence type="predicted"/>
<dbReference type="Proteomes" id="UP001501581">
    <property type="component" value="Unassembled WGS sequence"/>
</dbReference>
<keyword evidence="3" id="KW-0804">Transcription</keyword>
<keyword evidence="6" id="KW-1185">Reference proteome</keyword>
<dbReference type="EMBL" id="BAAALG010000012">
    <property type="protein sequence ID" value="GAA1109363.1"/>
    <property type="molecule type" value="Genomic_DNA"/>
</dbReference>
<feature type="domain" description="HTH tetR-type" evidence="4">
    <location>
        <begin position="15"/>
        <end position="62"/>
    </location>
</feature>
<evidence type="ECO:0000313" key="6">
    <source>
        <dbReference type="Proteomes" id="UP001501581"/>
    </source>
</evidence>
<comment type="caution">
    <text evidence="5">The sequence shown here is derived from an EMBL/GenBank/DDBJ whole genome shotgun (WGS) entry which is preliminary data.</text>
</comment>
<sequence length="214" mass="22627">MPLVETEALSTDQRLMEVAERLFASKGVNATLVSDIVEGAGQRNPSALRYHFGSKEGVLKAIVERHQQRVEERRSAIIAGWPAPGPTTSQDAMQVLVQPLVDLLADESGRRYLCIVGQIIDQLDLDGTTNIGGERPGLVATIEAMRAQVPDRRAAVVSSRVQAVILMVAASLAARARDLLSGGTPAVATPLFNANLVAMGAAALAAELPEGETP</sequence>
<keyword evidence="2" id="KW-0238">DNA-binding</keyword>